<feature type="transmembrane region" description="Helical" evidence="1">
    <location>
        <begin position="64"/>
        <end position="81"/>
    </location>
</feature>
<dbReference type="InterPro" id="IPR045340">
    <property type="entry name" value="DUF6533"/>
</dbReference>
<accession>A0A371D624</accession>
<evidence type="ECO:0000313" key="4">
    <source>
        <dbReference type="Proteomes" id="UP000256964"/>
    </source>
</evidence>
<dbReference type="EMBL" id="KZ857414">
    <property type="protein sequence ID" value="RDX47994.1"/>
    <property type="molecule type" value="Genomic_DNA"/>
</dbReference>
<keyword evidence="4" id="KW-1185">Reference proteome</keyword>
<keyword evidence="1" id="KW-0472">Membrane</keyword>
<dbReference type="OrthoDB" id="3038503at2759"/>
<evidence type="ECO:0000313" key="3">
    <source>
        <dbReference type="EMBL" id="RDX47994.1"/>
    </source>
</evidence>
<name>A0A371D624_9APHY</name>
<evidence type="ECO:0000256" key="1">
    <source>
        <dbReference type="SAM" id="Phobius"/>
    </source>
</evidence>
<feature type="domain" description="DUF6533" evidence="2">
    <location>
        <begin position="29"/>
        <end position="72"/>
    </location>
</feature>
<dbReference type="STRING" id="139420.A0A371D624"/>
<feature type="transmembrane region" description="Helical" evidence="1">
    <location>
        <begin position="24"/>
        <end position="43"/>
    </location>
</feature>
<keyword evidence="1" id="KW-0812">Transmembrane</keyword>
<evidence type="ECO:0000259" key="2">
    <source>
        <dbReference type="Pfam" id="PF20151"/>
    </source>
</evidence>
<feature type="transmembrane region" description="Helical" evidence="1">
    <location>
        <begin position="144"/>
        <end position="159"/>
    </location>
</feature>
<dbReference type="AlphaFoldDB" id="A0A371D624"/>
<feature type="transmembrane region" description="Helical" evidence="1">
    <location>
        <begin position="258"/>
        <end position="282"/>
    </location>
</feature>
<reference evidence="3 4" key="1">
    <citation type="journal article" date="2018" name="Biotechnol. Biofuels">
        <title>Integrative visual omics of the white-rot fungus Polyporus brumalis exposes the biotechnological potential of its oxidative enzymes for delignifying raw plant biomass.</title>
        <authorList>
            <person name="Miyauchi S."/>
            <person name="Rancon A."/>
            <person name="Drula E."/>
            <person name="Hage H."/>
            <person name="Chaduli D."/>
            <person name="Favel A."/>
            <person name="Grisel S."/>
            <person name="Henrissat B."/>
            <person name="Herpoel-Gimbert I."/>
            <person name="Ruiz-Duenas F.J."/>
            <person name="Chevret D."/>
            <person name="Hainaut M."/>
            <person name="Lin J."/>
            <person name="Wang M."/>
            <person name="Pangilinan J."/>
            <person name="Lipzen A."/>
            <person name="Lesage-Meessen L."/>
            <person name="Navarro D."/>
            <person name="Riley R."/>
            <person name="Grigoriev I.V."/>
            <person name="Zhou S."/>
            <person name="Raouche S."/>
            <person name="Rosso M.N."/>
        </authorList>
    </citation>
    <scope>NUCLEOTIDE SEQUENCE [LARGE SCALE GENOMIC DNA]</scope>
    <source>
        <strain evidence="3 4">BRFM 1820</strain>
    </source>
</reference>
<sequence length="474" mass="52821">MSGQPGLVTPVIAELITAVEDVRLTQLISFVAATIVFYDYVICLEHEVELIWKKRWSVIKLAFLWHRYFGIFCILFQVYALNSTVINDQVIVSLPSSSRDYLLKANHASCEFWFYWETWGYCAVLFTSEGESIRLGPAESPTPDLRNAAVLLLWIYVVYNKNRWVLALMSVCYLGEAAAVMTILTISFETFEAKAHGIPGVEYCVMTQIGSPFPLLWVPILAYNALLLLLFLYRGCAGASPNSSWRWAYSYDGLLDMIYRYSLLNFLAIFASYLACSIIWLACDLGLYQIPVAFALALSITNCTRLLLNIRHAYYTGVQDPLLTNIRDIPTTGNNTPTPDAMLDMSPPPRTPGAFSSFSAASCSESGLSGLTLRNPSVTPTASPRWITSSPTSTVRVTVGHDHAVEVAVERPGTPLAGPVIGALRRFAASPRGSHEHVRERSVHRSPGVIDSDWWQYELRDMRAEVRVSYGQAV</sequence>
<feature type="transmembrane region" description="Helical" evidence="1">
    <location>
        <begin position="166"/>
        <end position="188"/>
    </location>
</feature>
<feature type="transmembrane region" description="Helical" evidence="1">
    <location>
        <begin position="216"/>
        <end position="237"/>
    </location>
</feature>
<keyword evidence="1" id="KW-1133">Transmembrane helix</keyword>
<gene>
    <name evidence="3" type="ORF">OH76DRAFT_1484193</name>
</gene>
<dbReference type="Proteomes" id="UP000256964">
    <property type="component" value="Unassembled WGS sequence"/>
</dbReference>
<protein>
    <recommendedName>
        <fullName evidence="2">DUF6533 domain-containing protein</fullName>
    </recommendedName>
</protein>
<dbReference type="Pfam" id="PF20151">
    <property type="entry name" value="DUF6533"/>
    <property type="match status" value="1"/>
</dbReference>
<feature type="transmembrane region" description="Helical" evidence="1">
    <location>
        <begin position="288"/>
        <end position="308"/>
    </location>
</feature>
<organism evidence="3 4">
    <name type="scientific">Lentinus brumalis</name>
    <dbReference type="NCBI Taxonomy" id="2498619"/>
    <lineage>
        <taxon>Eukaryota</taxon>
        <taxon>Fungi</taxon>
        <taxon>Dikarya</taxon>
        <taxon>Basidiomycota</taxon>
        <taxon>Agaricomycotina</taxon>
        <taxon>Agaricomycetes</taxon>
        <taxon>Polyporales</taxon>
        <taxon>Polyporaceae</taxon>
        <taxon>Lentinus</taxon>
    </lineage>
</organism>
<proteinExistence type="predicted"/>